<sequence>MSPKSILLLVVVGLCAAQMASAAPRHERGIADLLAAAKAKLTQVLRNAEDAARSSVETVFNLVSEVEENALNRGTEYLAARNINVNLTTVAVLLKENVKLCANDTELKTEAKAVVKDVASCVVKDVDTLIDLSKEAKELWKTAKTLPTIMQKVAEQCKAHADTDVNDDALADNSTADALVAITAELDPEHDLTADASAILKSVSHHLSKRDLWGFSRITKCVQSVYSLTKTDLVNIPGDIISIAAKGYSVAQGAQTGIPACVGQKVVKNLPAISKIAASLGTCVAVGLANEDDIQDMIDANPQLAGLQNLAEVAEKLSALKNATASEAISTVSEILG</sequence>
<evidence type="ECO:0000313" key="2">
    <source>
        <dbReference type="Proteomes" id="UP000504606"/>
    </source>
</evidence>
<protein>
    <submittedName>
        <fullName evidence="3">Uncharacterized protein LOC113206309</fullName>
    </submittedName>
</protein>
<dbReference type="OrthoDB" id="10421705at2759"/>
<accession>A0A6J1SBR7</accession>
<dbReference type="RefSeq" id="XP_026278118.1">
    <property type="nucleotide sequence ID" value="XM_026422333.2"/>
</dbReference>
<reference evidence="3" key="1">
    <citation type="submission" date="2025-08" db="UniProtKB">
        <authorList>
            <consortium name="RefSeq"/>
        </authorList>
    </citation>
    <scope>IDENTIFICATION</scope>
    <source>
        <tissue evidence="3">Whole organism</tissue>
    </source>
</reference>
<name>A0A6J1SBR7_FRAOC</name>
<feature type="signal peptide" evidence="1">
    <location>
        <begin position="1"/>
        <end position="22"/>
    </location>
</feature>
<keyword evidence="1" id="KW-0732">Signal</keyword>
<dbReference type="AlphaFoldDB" id="A0A6J1SBR7"/>
<evidence type="ECO:0000313" key="3">
    <source>
        <dbReference type="RefSeq" id="XP_026278118.1"/>
    </source>
</evidence>
<gene>
    <name evidence="3" type="primary">LOC113206309</name>
</gene>
<keyword evidence="2" id="KW-1185">Reference proteome</keyword>
<organism evidence="2 3">
    <name type="scientific">Frankliniella occidentalis</name>
    <name type="common">Western flower thrips</name>
    <name type="synonym">Euthrips occidentalis</name>
    <dbReference type="NCBI Taxonomy" id="133901"/>
    <lineage>
        <taxon>Eukaryota</taxon>
        <taxon>Metazoa</taxon>
        <taxon>Ecdysozoa</taxon>
        <taxon>Arthropoda</taxon>
        <taxon>Hexapoda</taxon>
        <taxon>Insecta</taxon>
        <taxon>Pterygota</taxon>
        <taxon>Neoptera</taxon>
        <taxon>Paraneoptera</taxon>
        <taxon>Thysanoptera</taxon>
        <taxon>Terebrantia</taxon>
        <taxon>Thripoidea</taxon>
        <taxon>Thripidae</taxon>
        <taxon>Frankliniella</taxon>
    </lineage>
</organism>
<dbReference type="KEGG" id="foc:113206309"/>
<dbReference type="GeneID" id="113206309"/>
<feature type="chain" id="PRO_5027033946" evidence="1">
    <location>
        <begin position="23"/>
        <end position="337"/>
    </location>
</feature>
<proteinExistence type="predicted"/>
<evidence type="ECO:0000256" key="1">
    <source>
        <dbReference type="SAM" id="SignalP"/>
    </source>
</evidence>
<dbReference type="Proteomes" id="UP000504606">
    <property type="component" value="Unplaced"/>
</dbReference>